<dbReference type="EMBL" id="OAPG01000018">
    <property type="protein sequence ID" value="SNX87198.1"/>
    <property type="molecule type" value="Genomic_DNA"/>
</dbReference>
<dbReference type="Proteomes" id="UP001294444">
    <property type="component" value="Unassembled WGS sequence"/>
</dbReference>
<accession>A0AAJ4XRX8</accession>
<protein>
    <submittedName>
        <fullName evidence="2">Uncharacterized protein</fullName>
    </submittedName>
</protein>
<organism evidence="2 3">
    <name type="scientific">Melanopsichium pennsylvanicum</name>
    <dbReference type="NCBI Taxonomy" id="63383"/>
    <lineage>
        <taxon>Eukaryota</taxon>
        <taxon>Fungi</taxon>
        <taxon>Dikarya</taxon>
        <taxon>Basidiomycota</taxon>
        <taxon>Ustilaginomycotina</taxon>
        <taxon>Ustilaginomycetes</taxon>
        <taxon>Ustilaginales</taxon>
        <taxon>Ustilaginaceae</taxon>
        <taxon>Melanopsichium</taxon>
    </lineage>
</organism>
<evidence type="ECO:0000256" key="1">
    <source>
        <dbReference type="SAM" id="MobiDB-lite"/>
    </source>
</evidence>
<feature type="region of interest" description="Disordered" evidence="1">
    <location>
        <begin position="1"/>
        <end position="22"/>
    </location>
</feature>
<gene>
    <name evidence="2" type="ORF">MEPE_05908</name>
</gene>
<keyword evidence="3" id="KW-1185">Reference proteome</keyword>
<evidence type="ECO:0000313" key="2">
    <source>
        <dbReference type="EMBL" id="SNX87198.1"/>
    </source>
</evidence>
<dbReference type="AlphaFoldDB" id="A0AAJ4XRX8"/>
<sequence>MSGRGGVVRSKNYPSPPVPTAVTASHRGATMLDCQRPYSAYGGASRGWTGRGVIQISHGLTATVAPLGGGPSAHSLDYGWWGTNSVDADDKVDVIFLNFSAKNLVRILNSVQTDKIYTLGNVAPYNQYTMQDMYPLYAEQVWAKNTTLA</sequence>
<reference evidence="2" key="1">
    <citation type="submission" date="2023-10" db="EMBL/GenBank/DDBJ databases">
        <authorList>
            <person name="Guldener U."/>
        </authorList>
    </citation>
    <scope>NUCLEOTIDE SEQUENCE</scope>
    <source>
        <strain evidence="2">Mp4</strain>
    </source>
</reference>
<comment type="caution">
    <text evidence="2">The sequence shown here is derived from an EMBL/GenBank/DDBJ whole genome shotgun (WGS) entry which is preliminary data.</text>
</comment>
<evidence type="ECO:0000313" key="3">
    <source>
        <dbReference type="Proteomes" id="UP001294444"/>
    </source>
</evidence>
<proteinExistence type="predicted"/>
<name>A0AAJ4XRX8_9BASI</name>